<dbReference type="InterPro" id="IPR036188">
    <property type="entry name" value="FAD/NAD-bd_sf"/>
</dbReference>
<name>A0A0F8YJ41_9ZZZZ</name>
<feature type="non-terminal residue" evidence="2">
    <location>
        <position position="1"/>
    </location>
</feature>
<evidence type="ECO:0000313" key="2">
    <source>
        <dbReference type="EMBL" id="KKK48116.1"/>
    </source>
</evidence>
<feature type="region of interest" description="Disordered" evidence="1">
    <location>
        <begin position="106"/>
        <end position="129"/>
    </location>
</feature>
<gene>
    <name evidence="2" type="ORF">LCGC14_3148350</name>
</gene>
<evidence type="ECO:0000256" key="1">
    <source>
        <dbReference type="SAM" id="MobiDB-lite"/>
    </source>
</evidence>
<sequence>LGGSQGVSLPDGLILSEARWRDSGKSRVKDVIIENDQAVGVRLEDGTEHRADIVVWAGDGHTVIFDILGGRYLDDEVRSMYNEWTPVLPLIQVLRLRSRSWMCRRPQHMSATPETGKDRQTAGTSRRRI</sequence>
<proteinExistence type="predicted"/>
<accession>A0A0F8YJ41</accession>
<evidence type="ECO:0008006" key="3">
    <source>
        <dbReference type="Google" id="ProtNLM"/>
    </source>
</evidence>
<dbReference type="EMBL" id="LAZR01069236">
    <property type="protein sequence ID" value="KKK48116.1"/>
    <property type="molecule type" value="Genomic_DNA"/>
</dbReference>
<dbReference type="Gene3D" id="3.50.50.60">
    <property type="entry name" value="FAD/NAD(P)-binding domain"/>
    <property type="match status" value="1"/>
</dbReference>
<reference evidence="2" key="1">
    <citation type="journal article" date="2015" name="Nature">
        <title>Complex archaea that bridge the gap between prokaryotes and eukaryotes.</title>
        <authorList>
            <person name="Spang A."/>
            <person name="Saw J.H."/>
            <person name="Jorgensen S.L."/>
            <person name="Zaremba-Niedzwiedzka K."/>
            <person name="Martijn J."/>
            <person name="Lind A.E."/>
            <person name="van Eijk R."/>
            <person name="Schleper C."/>
            <person name="Guy L."/>
            <person name="Ettema T.J."/>
        </authorList>
    </citation>
    <scope>NUCLEOTIDE SEQUENCE</scope>
</reference>
<dbReference type="SUPFAM" id="SSF51905">
    <property type="entry name" value="FAD/NAD(P)-binding domain"/>
    <property type="match status" value="1"/>
</dbReference>
<protein>
    <recommendedName>
        <fullName evidence="3">Amine oxidase domain-containing protein</fullName>
    </recommendedName>
</protein>
<organism evidence="2">
    <name type="scientific">marine sediment metagenome</name>
    <dbReference type="NCBI Taxonomy" id="412755"/>
    <lineage>
        <taxon>unclassified sequences</taxon>
        <taxon>metagenomes</taxon>
        <taxon>ecological metagenomes</taxon>
    </lineage>
</organism>
<comment type="caution">
    <text evidence="2">The sequence shown here is derived from an EMBL/GenBank/DDBJ whole genome shotgun (WGS) entry which is preliminary data.</text>
</comment>
<dbReference type="AlphaFoldDB" id="A0A0F8YJ41"/>